<dbReference type="EMBL" id="CP126116">
    <property type="protein sequence ID" value="WHZ59990.1"/>
    <property type="molecule type" value="Genomic_DNA"/>
</dbReference>
<accession>A0ACD4RHJ8</accession>
<keyword evidence="2" id="KW-1185">Reference proteome</keyword>
<evidence type="ECO:0000313" key="1">
    <source>
        <dbReference type="EMBL" id="WHZ59990.1"/>
    </source>
</evidence>
<organism evidence="1 2">
    <name type="scientific">Metabacillus hrfriensis</name>
    <dbReference type="NCBI Taxonomy" id="3048891"/>
    <lineage>
        <taxon>Bacteria</taxon>
        <taxon>Bacillati</taxon>
        <taxon>Bacillota</taxon>
        <taxon>Bacilli</taxon>
        <taxon>Bacillales</taxon>
        <taxon>Bacillaceae</taxon>
        <taxon>Metabacillus</taxon>
    </lineage>
</organism>
<gene>
    <name evidence="1" type="ORF">QLQ22_11935</name>
</gene>
<proteinExistence type="predicted"/>
<protein>
    <submittedName>
        <fullName evidence="1">Uncharacterized protein</fullName>
    </submittedName>
</protein>
<dbReference type="Proteomes" id="UP001226091">
    <property type="component" value="Chromosome"/>
</dbReference>
<name>A0ACD4RHJ8_9BACI</name>
<reference evidence="2" key="1">
    <citation type="journal article" date="2025" name="Aquaculture">
        <title>Assessment of the bioflocculant production and safety properties of Metabacillus hrfriensis sp. nov. based on phenotypic and whole-genome sequencing analysis.</title>
        <authorList>
            <person name="Zhang R."/>
            <person name="Zhao Z."/>
            <person name="Luo L."/>
            <person name="Wang S."/>
            <person name="Guo K."/>
            <person name="Xu W."/>
        </authorList>
    </citation>
    <scope>NUCLEOTIDE SEQUENCE [LARGE SCALE GENOMIC DNA]</scope>
    <source>
        <strain evidence="2">CT-WN-B3</strain>
    </source>
</reference>
<sequence length="67" mass="7567">MFQTFFVKERHIVQDPPGAPPLKLFHSTHNSSLTNPPISLSTLLTKSKLIKLFNIKEGITPDEVIPR</sequence>
<evidence type="ECO:0000313" key="2">
    <source>
        <dbReference type="Proteomes" id="UP001226091"/>
    </source>
</evidence>